<dbReference type="Gene3D" id="3.80.10.10">
    <property type="entry name" value="Ribonuclease Inhibitor"/>
    <property type="match status" value="1"/>
</dbReference>
<sequence>MPDEILFSWPAPCSHGSGTLGRPITTVYLLTQASMMRLRIASAALWLLPLFSGAAKAVECVNVTIADADDAAEVRSDCPIITGNLGFAKDLDESINLDGVEEIQGDITHSGCEESWDDCTIPSDFSISSSTLTTVGGNIEFWYFQGLKELRFPKLARVQGSVSLKRLHQLTRLDITKLAYLGYFTIEANNLTSLQHEGLEGFTGENKYGSVSFWGAAVKSVDSFFNHPIRANGSADQSRVTISKDYLPNVEHVTFGWAQVPELWVSGDDISVTLGTSDSSAMELDSIMLKGNITKLERNKSVENLTVGSFTMEKDGAIEELSLPFDSLTSLTVRDSDGLQTIKLPRSAVNWADFNLEISSCASLNLTSQYVDDEQVWYWPEKNISRISISRVNISNEFFDSFMDNHADGNNTQKVLREFTINPNPLQEMAFNCTPFDELEDRGVLVDDYSCSNVTDSAAAPSAVHYTMWPYASALLAIAFCL</sequence>
<organism evidence="1 2">
    <name type="scientific">Neonectria punicea</name>
    <dbReference type="NCBI Taxonomy" id="979145"/>
    <lineage>
        <taxon>Eukaryota</taxon>
        <taxon>Fungi</taxon>
        <taxon>Dikarya</taxon>
        <taxon>Ascomycota</taxon>
        <taxon>Pezizomycotina</taxon>
        <taxon>Sordariomycetes</taxon>
        <taxon>Hypocreomycetidae</taxon>
        <taxon>Hypocreales</taxon>
        <taxon>Nectriaceae</taxon>
        <taxon>Neonectria</taxon>
    </lineage>
</organism>
<dbReference type="EMBL" id="JAZAVJ010000005">
    <property type="protein sequence ID" value="KAK7424348.1"/>
    <property type="molecule type" value="Genomic_DNA"/>
</dbReference>
<reference evidence="1 2" key="1">
    <citation type="journal article" date="2025" name="Microbiol. Resour. Announc.">
        <title>Draft genome sequences for Neonectria magnoliae and Neonectria punicea, canker pathogens of Liriodendron tulipifera and Acer saccharum in West Virginia.</title>
        <authorList>
            <person name="Petronek H.M."/>
            <person name="Kasson M.T."/>
            <person name="Metheny A.M."/>
            <person name="Stauder C.M."/>
            <person name="Lovett B."/>
            <person name="Lynch S.C."/>
            <person name="Garnas J.R."/>
            <person name="Kasson L.R."/>
            <person name="Stajich J.E."/>
        </authorList>
    </citation>
    <scope>NUCLEOTIDE SEQUENCE [LARGE SCALE GENOMIC DNA]</scope>
    <source>
        <strain evidence="1 2">NRRL 64653</strain>
    </source>
</reference>
<gene>
    <name evidence="1" type="ORF">QQX98_000616</name>
</gene>
<accession>A0ABR1HSY9</accession>
<proteinExistence type="predicted"/>
<dbReference type="InterPro" id="IPR032675">
    <property type="entry name" value="LRR_dom_sf"/>
</dbReference>
<protein>
    <recommendedName>
        <fullName evidence="3">Protein ecm33</fullName>
    </recommendedName>
</protein>
<keyword evidence="2" id="KW-1185">Reference proteome</keyword>
<evidence type="ECO:0000313" key="2">
    <source>
        <dbReference type="Proteomes" id="UP001498476"/>
    </source>
</evidence>
<dbReference type="Proteomes" id="UP001498476">
    <property type="component" value="Unassembled WGS sequence"/>
</dbReference>
<dbReference type="SUPFAM" id="SSF52058">
    <property type="entry name" value="L domain-like"/>
    <property type="match status" value="1"/>
</dbReference>
<evidence type="ECO:0008006" key="3">
    <source>
        <dbReference type="Google" id="ProtNLM"/>
    </source>
</evidence>
<name>A0ABR1HSY9_9HYPO</name>
<comment type="caution">
    <text evidence="1">The sequence shown here is derived from an EMBL/GenBank/DDBJ whole genome shotgun (WGS) entry which is preliminary data.</text>
</comment>
<evidence type="ECO:0000313" key="1">
    <source>
        <dbReference type="EMBL" id="KAK7424348.1"/>
    </source>
</evidence>